<reference evidence="8 10" key="1">
    <citation type="submission" date="2015-09" db="EMBL/GenBank/DDBJ databases">
        <authorList>
            <consortium name="Pathogen Informatics"/>
        </authorList>
    </citation>
    <scope>NUCLEOTIDE SEQUENCE [LARGE SCALE GENOMIC DNA]</scope>
    <source>
        <strain evidence="8 10">2789STDY5608850</strain>
    </source>
</reference>
<dbReference type="EMBL" id="CYZE01000005">
    <property type="protein sequence ID" value="CUO36127.1"/>
    <property type="molecule type" value="Genomic_DNA"/>
</dbReference>
<gene>
    <name evidence="9" type="ORF">DXC39_31105</name>
    <name evidence="8" type="ORF">ERS852407_02614</name>
</gene>
<evidence type="ECO:0000313" key="8">
    <source>
        <dbReference type="EMBL" id="CUO36127.1"/>
    </source>
</evidence>
<dbReference type="EMBL" id="QSSQ01000060">
    <property type="protein sequence ID" value="RGL93407.1"/>
    <property type="molecule type" value="Genomic_DNA"/>
</dbReference>
<evidence type="ECO:0000256" key="6">
    <source>
        <dbReference type="SAM" id="Phobius"/>
    </source>
</evidence>
<evidence type="ECO:0000313" key="10">
    <source>
        <dbReference type="Proteomes" id="UP000095651"/>
    </source>
</evidence>
<dbReference type="Pfam" id="PF04277">
    <property type="entry name" value="OAD_gamma"/>
    <property type="match status" value="1"/>
</dbReference>
<reference evidence="9 11" key="2">
    <citation type="submission" date="2018-08" db="EMBL/GenBank/DDBJ databases">
        <title>A genome reference for cultivated species of the human gut microbiota.</title>
        <authorList>
            <person name="Zou Y."/>
            <person name="Xue W."/>
            <person name="Luo G."/>
        </authorList>
    </citation>
    <scope>NUCLEOTIDE SEQUENCE [LARGE SCALE GENOMIC DNA]</scope>
    <source>
        <strain evidence="9 11">TF05-11AC</strain>
    </source>
</reference>
<evidence type="ECO:0000256" key="1">
    <source>
        <dbReference type="ARBA" id="ARBA00004236"/>
    </source>
</evidence>
<feature type="transmembrane region" description="Helical" evidence="6">
    <location>
        <begin position="155"/>
        <end position="179"/>
    </location>
</feature>
<evidence type="ECO:0000256" key="7">
    <source>
        <dbReference type="SAM" id="SignalP"/>
    </source>
</evidence>
<keyword evidence="2" id="KW-1003">Cell membrane</keyword>
<name>A0A174EFS0_9FIRM</name>
<evidence type="ECO:0000256" key="3">
    <source>
        <dbReference type="ARBA" id="ARBA00022692"/>
    </source>
</evidence>
<dbReference type="Proteomes" id="UP000261257">
    <property type="component" value="Unassembled WGS sequence"/>
</dbReference>
<keyword evidence="4 6" id="KW-1133">Transmembrane helix</keyword>
<sequence length="257" mass="27719">MKLNMKRVALGLCMAACLFSLSACSKADTASSEIDVNIQAQLSQMASGYLSSYVNIPDDQLDEVRNQTAKQSEALAEGVDSWKNVKHDLGAMISVEDTAEVEEIDSGYSATVHAVFEKREMDFGITTDREGAITSVSFVPEYTLGENMEQAAMNMVMGMGTVFIVLIFISFLISCFKYINRFEEKMKNKGKKEDPEPLAAAEPAPAAVVQAAEENLADDLELVAVITAAIAASTGTSPSGLVVRSIRRAPAGKWKKA</sequence>
<protein>
    <submittedName>
        <fullName evidence="8">Sodium pump decarboxylase subunit gamma</fullName>
    </submittedName>
</protein>
<feature type="chain" id="PRO_5042332803" evidence="7">
    <location>
        <begin position="28"/>
        <end position="257"/>
    </location>
</feature>
<organism evidence="8 10">
    <name type="scientific">Hungatella hathewayi</name>
    <dbReference type="NCBI Taxonomy" id="154046"/>
    <lineage>
        <taxon>Bacteria</taxon>
        <taxon>Bacillati</taxon>
        <taxon>Bacillota</taxon>
        <taxon>Clostridia</taxon>
        <taxon>Lachnospirales</taxon>
        <taxon>Lachnospiraceae</taxon>
        <taxon>Hungatella</taxon>
    </lineage>
</organism>
<dbReference type="Proteomes" id="UP000095651">
    <property type="component" value="Unassembled WGS sequence"/>
</dbReference>
<proteinExistence type="predicted"/>
<evidence type="ECO:0000256" key="2">
    <source>
        <dbReference type="ARBA" id="ARBA00022475"/>
    </source>
</evidence>
<evidence type="ECO:0000313" key="11">
    <source>
        <dbReference type="Proteomes" id="UP000261257"/>
    </source>
</evidence>
<accession>A0A174EFS0</accession>
<dbReference type="RefSeq" id="WP_055655654.1">
    <property type="nucleotide sequence ID" value="NZ_QRQF01000009.1"/>
</dbReference>
<dbReference type="InterPro" id="IPR005899">
    <property type="entry name" value="Na_pump_deCOase"/>
</dbReference>
<evidence type="ECO:0000256" key="5">
    <source>
        <dbReference type="ARBA" id="ARBA00023136"/>
    </source>
</evidence>
<dbReference type="NCBIfam" id="TIGR01195">
    <property type="entry name" value="oadG_fam"/>
    <property type="match status" value="1"/>
</dbReference>
<dbReference type="GO" id="GO:0036376">
    <property type="term" value="P:sodium ion export across plasma membrane"/>
    <property type="evidence" value="ECO:0007669"/>
    <property type="project" value="InterPro"/>
</dbReference>
<comment type="subcellular location">
    <subcellularLocation>
        <location evidence="1">Cell membrane</location>
    </subcellularLocation>
</comment>
<dbReference type="GO" id="GO:0015081">
    <property type="term" value="F:sodium ion transmembrane transporter activity"/>
    <property type="evidence" value="ECO:0007669"/>
    <property type="project" value="InterPro"/>
</dbReference>
<dbReference type="PROSITE" id="PS51257">
    <property type="entry name" value="PROKAR_LIPOPROTEIN"/>
    <property type="match status" value="1"/>
</dbReference>
<evidence type="ECO:0000256" key="4">
    <source>
        <dbReference type="ARBA" id="ARBA00022989"/>
    </source>
</evidence>
<feature type="signal peptide" evidence="7">
    <location>
        <begin position="1"/>
        <end position="27"/>
    </location>
</feature>
<evidence type="ECO:0000313" key="9">
    <source>
        <dbReference type="EMBL" id="RGL93407.1"/>
    </source>
</evidence>
<dbReference type="AlphaFoldDB" id="A0A174EFS0"/>
<keyword evidence="7" id="KW-0732">Signal</keyword>
<keyword evidence="3 6" id="KW-0812">Transmembrane</keyword>
<dbReference type="GO" id="GO:0005886">
    <property type="term" value="C:plasma membrane"/>
    <property type="evidence" value="ECO:0007669"/>
    <property type="project" value="UniProtKB-SubCell"/>
</dbReference>
<keyword evidence="5 6" id="KW-0472">Membrane</keyword>